<dbReference type="FunFam" id="3.20.80.10:FF:000002">
    <property type="entry name" value="Heme-binding protein 2"/>
    <property type="match status" value="1"/>
</dbReference>
<dbReference type="OMA" id="WRSHCIA"/>
<keyword evidence="3" id="KW-1185">Reference proteome</keyword>
<dbReference type="HOGENOM" id="CLU_068699_2_1_1"/>
<gene>
    <name evidence="2" type="ORF">LOTGIDRAFT_125538</name>
</gene>
<evidence type="ECO:0000256" key="1">
    <source>
        <dbReference type="ARBA" id="ARBA00009817"/>
    </source>
</evidence>
<dbReference type="GeneID" id="20232512"/>
<dbReference type="Gene3D" id="3.20.80.10">
    <property type="entry name" value="Regulatory factor, effector binding domain"/>
    <property type="match status" value="1"/>
</dbReference>
<proteinExistence type="inferred from homology"/>
<dbReference type="InterPro" id="IPR006917">
    <property type="entry name" value="SOUL_heme-bd"/>
</dbReference>
<reference evidence="2 3" key="1">
    <citation type="journal article" date="2013" name="Nature">
        <title>Insights into bilaterian evolution from three spiralian genomes.</title>
        <authorList>
            <person name="Simakov O."/>
            <person name="Marletaz F."/>
            <person name="Cho S.J."/>
            <person name="Edsinger-Gonzales E."/>
            <person name="Havlak P."/>
            <person name="Hellsten U."/>
            <person name="Kuo D.H."/>
            <person name="Larsson T."/>
            <person name="Lv J."/>
            <person name="Arendt D."/>
            <person name="Savage R."/>
            <person name="Osoegawa K."/>
            <person name="de Jong P."/>
            <person name="Grimwood J."/>
            <person name="Chapman J.A."/>
            <person name="Shapiro H."/>
            <person name="Aerts A."/>
            <person name="Otillar R.P."/>
            <person name="Terry A.Y."/>
            <person name="Boore J.L."/>
            <person name="Grigoriev I.V."/>
            <person name="Lindberg D.R."/>
            <person name="Seaver E.C."/>
            <person name="Weisblat D.A."/>
            <person name="Putnam N.H."/>
            <person name="Rokhsar D.S."/>
        </authorList>
    </citation>
    <scope>NUCLEOTIDE SEQUENCE [LARGE SCALE GENOMIC DNA]</scope>
</reference>
<dbReference type="AlphaFoldDB" id="V4BK13"/>
<dbReference type="SUPFAM" id="SSF55136">
    <property type="entry name" value="Probable bacterial effector-binding domain"/>
    <property type="match status" value="1"/>
</dbReference>
<dbReference type="OrthoDB" id="6424451at2759"/>
<dbReference type="EMBL" id="KB202620">
    <property type="protein sequence ID" value="ESO88879.1"/>
    <property type="molecule type" value="Genomic_DNA"/>
</dbReference>
<evidence type="ECO:0000313" key="3">
    <source>
        <dbReference type="Proteomes" id="UP000030746"/>
    </source>
</evidence>
<name>V4BK13_LOTGI</name>
<dbReference type="PANTHER" id="PTHR11220">
    <property type="entry name" value="HEME-BINDING PROTEIN-RELATED"/>
    <property type="match status" value="1"/>
</dbReference>
<comment type="similarity">
    <text evidence="1">Belongs to the HEBP family.</text>
</comment>
<dbReference type="Pfam" id="PF04832">
    <property type="entry name" value="SOUL"/>
    <property type="match status" value="1"/>
</dbReference>
<dbReference type="Proteomes" id="UP000030746">
    <property type="component" value="Unassembled WGS sequence"/>
</dbReference>
<evidence type="ECO:0000313" key="2">
    <source>
        <dbReference type="EMBL" id="ESO88879.1"/>
    </source>
</evidence>
<sequence>MFTTDLNKQLLKIFLSNYSIKNILLPGPAITNTENLNQKPDFCNKLDCPKFEVVKDVKDKYQIRQYEPSKWVMTEMLGVNYEDAKKKMFMKLFEYIQGKNVKDMKIEMTAPVLMRLIPGQGPACDNNFTMAFYVSNSVPNPPKAKDSTVYLKNYPKFKAFVRSFPGYITEEKDFIEETRKLITYLNGTSLDKSYFITAGYNSPFQLLDRHNEVWLFP</sequence>
<dbReference type="KEGG" id="lgi:LOTGIDRAFT_125538"/>
<dbReference type="RefSeq" id="XP_009060545.1">
    <property type="nucleotide sequence ID" value="XM_009062297.1"/>
</dbReference>
<dbReference type="PANTHER" id="PTHR11220:SF1">
    <property type="entry name" value="HEME-BINDING PROTEIN 2"/>
    <property type="match status" value="1"/>
</dbReference>
<dbReference type="InterPro" id="IPR011256">
    <property type="entry name" value="Reg_factor_effector_dom_sf"/>
</dbReference>
<accession>V4BK13</accession>
<dbReference type="CTD" id="20232512"/>
<organism evidence="2 3">
    <name type="scientific">Lottia gigantea</name>
    <name type="common">Giant owl limpet</name>
    <dbReference type="NCBI Taxonomy" id="225164"/>
    <lineage>
        <taxon>Eukaryota</taxon>
        <taxon>Metazoa</taxon>
        <taxon>Spiralia</taxon>
        <taxon>Lophotrochozoa</taxon>
        <taxon>Mollusca</taxon>
        <taxon>Gastropoda</taxon>
        <taxon>Patellogastropoda</taxon>
        <taxon>Lottioidea</taxon>
        <taxon>Lottiidae</taxon>
        <taxon>Lottia</taxon>
    </lineage>
</organism>
<protein>
    <recommendedName>
        <fullName evidence="4">Heme-binding protein 2</fullName>
    </recommendedName>
</protein>
<evidence type="ECO:0008006" key="4">
    <source>
        <dbReference type="Google" id="ProtNLM"/>
    </source>
</evidence>